<feature type="region of interest" description="Disordered" evidence="1">
    <location>
        <begin position="44"/>
        <end position="76"/>
    </location>
</feature>
<dbReference type="RefSeq" id="WP_256938020.1">
    <property type="nucleotide sequence ID" value="NZ_JAQJVI010000003.1"/>
</dbReference>
<proteinExistence type="predicted"/>
<evidence type="ECO:0000313" key="2">
    <source>
        <dbReference type="EMBL" id="MDA7021086.1"/>
    </source>
</evidence>
<accession>A0ABT4WM04</accession>
<gene>
    <name evidence="2" type="ORF">PI499_04185</name>
</gene>
<keyword evidence="3" id="KW-1185">Reference proteome</keyword>
<name>A0ABT4WM04_PSEFR</name>
<sequence length="76" mass="8054">MICEIIAGGSRVHGKAYDLACSALGTPKAKHHPTALHDLAESLSRPRANEYGQARAEELATDLAADRADQRKADAA</sequence>
<evidence type="ECO:0000313" key="3">
    <source>
        <dbReference type="Proteomes" id="UP001212337"/>
    </source>
</evidence>
<dbReference type="EMBL" id="JAQJVI010000003">
    <property type="protein sequence ID" value="MDA7021086.1"/>
    <property type="molecule type" value="Genomic_DNA"/>
</dbReference>
<organism evidence="2 3">
    <name type="scientific">Pseudomonas fragi</name>
    <dbReference type="NCBI Taxonomy" id="296"/>
    <lineage>
        <taxon>Bacteria</taxon>
        <taxon>Pseudomonadati</taxon>
        <taxon>Pseudomonadota</taxon>
        <taxon>Gammaproteobacteria</taxon>
        <taxon>Pseudomonadales</taxon>
        <taxon>Pseudomonadaceae</taxon>
        <taxon>Pseudomonas</taxon>
    </lineage>
</organism>
<dbReference type="Proteomes" id="UP001212337">
    <property type="component" value="Unassembled WGS sequence"/>
</dbReference>
<reference evidence="2 3" key="1">
    <citation type="submission" date="2023-01" db="EMBL/GenBank/DDBJ databases">
        <title>Effects of deletion of Siderophore biosynthase gene in Pseudomonas fragi on quorum sensing and spoliage ability.</title>
        <authorList>
            <person name="Cui F."/>
            <person name="Wang D."/>
            <person name="Liu J."/>
            <person name="Wang Q."/>
            <person name="Li T."/>
            <person name="Li J."/>
        </authorList>
    </citation>
    <scope>NUCLEOTIDE SEQUENCE [LARGE SCALE GENOMIC DNA]</scope>
    <source>
        <strain evidence="2 3">MS-10</strain>
    </source>
</reference>
<evidence type="ECO:0000256" key="1">
    <source>
        <dbReference type="SAM" id="MobiDB-lite"/>
    </source>
</evidence>
<comment type="caution">
    <text evidence="2">The sequence shown here is derived from an EMBL/GenBank/DDBJ whole genome shotgun (WGS) entry which is preliminary data.</text>
</comment>
<feature type="compositionally biased region" description="Basic and acidic residues" evidence="1">
    <location>
        <begin position="64"/>
        <end position="76"/>
    </location>
</feature>
<protein>
    <submittedName>
        <fullName evidence="2">Uncharacterized protein</fullName>
    </submittedName>
</protein>